<evidence type="ECO:0000313" key="4">
    <source>
        <dbReference type="EMBL" id="CAF0843925.1"/>
    </source>
</evidence>
<evidence type="ECO:0000259" key="3">
    <source>
        <dbReference type="PROSITE" id="PS51252"/>
    </source>
</evidence>
<feature type="domain" description="Antistasin-like" evidence="3">
    <location>
        <begin position="24"/>
        <end position="50"/>
    </location>
</feature>
<dbReference type="OrthoDB" id="5976811at2759"/>
<dbReference type="EMBL" id="CAJNOK010003865">
    <property type="protein sequence ID" value="CAF0917405.1"/>
    <property type="molecule type" value="Genomic_DNA"/>
</dbReference>
<gene>
    <name evidence="4" type="ORF">GPM918_LOCUS5711</name>
    <name evidence="5" type="ORF">OVA965_LOCUS10440</name>
    <name evidence="6" type="ORF">SRO942_LOCUS5709</name>
    <name evidence="7" type="ORF">TMI583_LOCUS10437</name>
</gene>
<dbReference type="EMBL" id="CAJOBA010003867">
    <property type="protein sequence ID" value="CAF3695446.1"/>
    <property type="molecule type" value="Genomic_DNA"/>
</dbReference>
<evidence type="ECO:0000313" key="6">
    <source>
        <dbReference type="EMBL" id="CAF3631334.1"/>
    </source>
</evidence>
<dbReference type="Proteomes" id="UP000663829">
    <property type="component" value="Unassembled WGS sequence"/>
</dbReference>
<dbReference type="Gene3D" id="2.10.22.10">
    <property type="entry name" value="Antistasin, domain 1"/>
    <property type="match status" value="1"/>
</dbReference>
<dbReference type="EMBL" id="CAJOBC010000838">
    <property type="protein sequence ID" value="CAF3631334.1"/>
    <property type="molecule type" value="Genomic_DNA"/>
</dbReference>
<evidence type="ECO:0000256" key="1">
    <source>
        <dbReference type="ARBA" id="ARBA00022690"/>
    </source>
</evidence>
<dbReference type="AlphaFoldDB" id="A0A813VDP6"/>
<name>A0A813VDP6_9BILA</name>
<evidence type="ECO:0000313" key="7">
    <source>
        <dbReference type="EMBL" id="CAF3695446.1"/>
    </source>
</evidence>
<dbReference type="InterPro" id="IPR011061">
    <property type="entry name" value="Hirudin/antistatin"/>
</dbReference>
<dbReference type="Proteomes" id="UP000682733">
    <property type="component" value="Unassembled WGS sequence"/>
</dbReference>
<proteinExistence type="predicted"/>
<dbReference type="PROSITE" id="PS51252">
    <property type="entry name" value="ANTISTASIN"/>
    <property type="match status" value="1"/>
</dbReference>
<dbReference type="InterPro" id="IPR004094">
    <property type="entry name" value="Antistasin-like"/>
</dbReference>
<dbReference type="Proteomes" id="UP000677228">
    <property type="component" value="Unassembled WGS sequence"/>
</dbReference>
<evidence type="ECO:0000313" key="8">
    <source>
        <dbReference type="Proteomes" id="UP000663829"/>
    </source>
</evidence>
<evidence type="ECO:0000313" key="5">
    <source>
        <dbReference type="EMBL" id="CAF0917405.1"/>
    </source>
</evidence>
<organism evidence="4 8">
    <name type="scientific">Didymodactylos carnosus</name>
    <dbReference type="NCBI Taxonomy" id="1234261"/>
    <lineage>
        <taxon>Eukaryota</taxon>
        <taxon>Metazoa</taxon>
        <taxon>Spiralia</taxon>
        <taxon>Gnathifera</taxon>
        <taxon>Rotifera</taxon>
        <taxon>Eurotatoria</taxon>
        <taxon>Bdelloidea</taxon>
        <taxon>Philodinida</taxon>
        <taxon>Philodinidae</taxon>
        <taxon>Didymodactylos</taxon>
    </lineage>
</organism>
<dbReference type="Proteomes" id="UP000681722">
    <property type="component" value="Unassembled WGS sequence"/>
</dbReference>
<dbReference type="SUPFAM" id="SSF57262">
    <property type="entry name" value="Leech antihemostatic proteins"/>
    <property type="match status" value="1"/>
</dbReference>
<protein>
    <recommendedName>
        <fullName evidence="3">Antistasin-like domain-containing protein</fullName>
    </recommendedName>
</protein>
<keyword evidence="1" id="KW-0646">Protease inhibitor</keyword>
<sequence>MLLLLFIFIGYVFTQPPFGPNPNCRPLSNCNLDCTFRYKLDSNGCEICSCRTTPCINETAIIPNAECDRTPNGPKCPSTHDCVGPFNGPPTPGSTQSPTARGVCCIHIDFEALGLRPPGPRPPPQP</sequence>
<dbReference type="EMBL" id="CAJNOQ010000839">
    <property type="protein sequence ID" value="CAF0843925.1"/>
    <property type="molecule type" value="Genomic_DNA"/>
</dbReference>
<accession>A0A813VDP6</accession>
<dbReference type="GO" id="GO:0004867">
    <property type="term" value="F:serine-type endopeptidase inhibitor activity"/>
    <property type="evidence" value="ECO:0007669"/>
    <property type="project" value="UniProtKB-KW"/>
</dbReference>
<keyword evidence="2" id="KW-0722">Serine protease inhibitor</keyword>
<comment type="caution">
    <text evidence="4">The sequence shown here is derived from an EMBL/GenBank/DDBJ whole genome shotgun (WGS) entry which is preliminary data.</text>
</comment>
<keyword evidence="8" id="KW-1185">Reference proteome</keyword>
<dbReference type="Pfam" id="PF02822">
    <property type="entry name" value="Antistasin"/>
    <property type="match status" value="1"/>
</dbReference>
<evidence type="ECO:0000256" key="2">
    <source>
        <dbReference type="ARBA" id="ARBA00022900"/>
    </source>
</evidence>
<reference evidence="4" key="1">
    <citation type="submission" date="2021-02" db="EMBL/GenBank/DDBJ databases">
        <authorList>
            <person name="Nowell W R."/>
        </authorList>
    </citation>
    <scope>NUCLEOTIDE SEQUENCE</scope>
</reference>